<evidence type="ECO:0000313" key="3">
    <source>
        <dbReference type="Proteomes" id="UP000663505"/>
    </source>
</evidence>
<dbReference type="RefSeq" id="WP_206658256.1">
    <property type="nucleotide sequence ID" value="NZ_CP071182.1"/>
</dbReference>
<dbReference type="AlphaFoldDB" id="A0A9X7W247"/>
<dbReference type="SUPFAM" id="SSF53474">
    <property type="entry name" value="alpha/beta-Hydrolases"/>
    <property type="match status" value="1"/>
</dbReference>
<evidence type="ECO:0000313" key="2">
    <source>
        <dbReference type="EMBL" id="QSO48940.1"/>
    </source>
</evidence>
<dbReference type="Gene3D" id="3.40.50.1820">
    <property type="entry name" value="alpha/beta hydrolase"/>
    <property type="match status" value="1"/>
</dbReference>
<name>A0A9X7W247_9BACL</name>
<proteinExistence type="predicted"/>
<accession>A0A9X7W247</accession>
<feature type="domain" description="Peptidase S9 prolyl oligopeptidase catalytic" evidence="1">
    <location>
        <begin position="169"/>
        <end position="222"/>
    </location>
</feature>
<protein>
    <submittedName>
        <fullName evidence="2">Prolyl oligopeptidase family serine peptidase</fullName>
    </submittedName>
</protein>
<dbReference type="KEGG" id="afx:JZ786_08330"/>
<dbReference type="Pfam" id="PF00326">
    <property type="entry name" value="Peptidase_S9"/>
    <property type="match status" value="1"/>
</dbReference>
<dbReference type="InterPro" id="IPR029058">
    <property type="entry name" value="AB_hydrolase_fold"/>
</dbReference>
<gene>
    <name evidence="2" type="ORF">JZ786_08330</name>
</gene>
<keyword evidence="3" id="KW-1185">Reference proteome</keyword>
<dbReference type="InterPro" id="IPR001375">
    <property type="entry name" value="Peptidase_S9_cat"/>
</dbReference>
<dbReference type="EMBL" id="CP071182">
    <property type="protein sequence ID" value="QSO48940.1"/>
    <property type="molecule type" value="Genomic_DNA"/>
</dbReference>
<evidence type="ECO:0000259" key="1">
    <source>
        <dbReference type="Pfam" id="PF00326"/>
    </source>
</evidence>
<dbReference type="Proteomes" id="UP000663505">
    <property type="component" value="Chromosome"/>
</dbReference>
<dbReference type="Gene3D" id="2.120.10.60">
    <property type="entry name" value="Tricorn protease N-terminal domain"/>
    <property type="match status" value="1"/>
</dbReference>
<sequence>MRHRHSHQTSPAQPVSWSPDGEWLSFTTNEQPNLINSDVYVVSKDGSQTRKVFSVSDASVEAASAWHPSGQGLLQGLLVSSDSTGVTRTRVFDLVSETVQWLGSDGVEEHPGRFSRSGEWLLTVQNVDASLRPVLYRTDTGEPRQFRTPSGLAQILAFVDNDSKLIIHQMGDPVKDADLWRDRSAVTFAHQLRAKLMMVHGLNDPRCPISQARLFKERLVAAGFREGTTSTDDFE</sequence>
<organism evidence="2 3">
    <name type="scientific">Alicyclobacillus mengziensis</name>
    <dbReference type="NCBI Taxonomy" id="2931921"/>
    <lineage>
        <taxon>Bacteria</taxon>
        <taxon>Bacillati</taxon>
        <taxon>Bacillota</taxon>
        <taxon>Bacilli</taxon>
        <taxon>Bacillales</taxon>
        <taxon>Alicyclobacillaceae</taxon>
        <taxon>Alicyclobacillus</taxon>
    </lineage>
</organism>
<dbReference type="SUPFAM" id="SSF69304">
    <property type="entry name" value="Tricorn protease N-terminal domain"/>
    <property type="match status" value="1"/>
</dbReference>
<reference evidence="2 3" key="1">
    <citation type="submission" date="2021-02" db="EMBL/GenBank/DDBJ databases">
        <title>Alicyclobacillus curvatus sp. nov. and Alicyclobacillus mengziensis sp. nov., two acidophilic bacteria isolated from acid mine drainage.</title>
        <authorList>
            <person name="Huang Y."/>
        </authorList>
    </citation>
    <scope>NUCLEOTIDE SEQUENCE [LARGE SCALE GENOMIC DNA]</scope>
    <source>
        <strain evidence="2 3">S30H14</strain>
    </source>
</reference>